<dbReference type="PANTHER" id="PTHR12341:SF41">
    <property type="entry name" value="5'-3' EXORIBONUCLEASE 2"/>
    <property type="match status" value="1"/>
</dbReference>
<dbReference type="GO" id="GO:0005634">
    <property type="term" value="C:nucleus"/>
    <property type="evidence" value="ECO:0007669"/>
    <property type="project" value="UniProtKB-SubCell"/>
</dbReference>
<dbReference type="PANTHER" id="PTHR12341">
    <property type="entry name" value="5'-&gt;3' EXORIBONUCLEASE"/>
    <property type="match status" value="1"/>
</dbReference>
<sequence>MGVPALFRWLSKKYPKIVTNVVEEEQRYAPSGEGRGDDGQTDGEEKGVPIPIDISGKNPNGEEFDCLYLDMNGIVHPCTHPEGKPAPETEEDMMLEVFKYTERVVNMVRPRKLLMMAIDGVAPRAKMNQQRSRRFRAAQEAREKEEEMAKALEEWKSRGLTVLDEGSEKKKSWDRNAITPGTPFMDLLAASLRYWVAKKMNEDAGWKNLQVIISDASVPGEGEHKIMDYIRRQRAQPAHDPNTKHVIYGLDADLIMLSLATHEPYFKVLREDVFAQAPSSGGKGCHKCGREGHIAANCIGAEQPPPPGVDLTHKQAPKTQDGELKKPFIFLDVVVLREYLEVELHVPGMPFAFDLERAIDDWVFLIFFVGNDFLPHLPSLEIREGAIDELLRIWKRELPKLGDYLTKHGSVSLKNIQCVMDGIAVLEDDIFRKRRIAEERGEERQKRRKVEDHERQREQFAAEKRARGEEEAGEALHRGGTTYVPVPRANEGNEPSVHGASEGVRAKALAAIESGDDAKVIDNLRTIRMANLSAADRLKAELAGAKAKAKAEAANARVKGVAPRQPQLSDAADDGDASKAPENAAPTAVAHTSSDNFAVFKMDEDVSIEAGGESAPVRSLKRQIEEVDGDVDGEGNEKPEKAVALADGVVQVKNADDADSQDRTDPVIASNLERKVNPDGTVEYEDTVKLWEPGYRERYYQQKFGVGLDDIKLRRAIVKSYVEGLAWVLAYYYQGCPSWTWYYPYHFSPFAADFADLDELDIHFNLGTPFRPYDQLMGVLPAESRASIPPIFHPLMLEEDSEIIDFYPKTFAIDMNGKKMEWQGVAILPFIDEKRLLTALNRLYPRLTPDEVRRNAFGNNSLFVSDEHSLYDALCSLYAKRKSKDPVPLDPALSQKLSGLVMADPQCVPGSTFSSPLERVGEVDISSDRSISAIYSFPEQTTPHKSVLLKGVRPPPKVLTQDDREWTRNGAPDRGRGRGRGRGGPGRGGHDRGGAHSYGGRASAGSTGSHARYDDTAYGPYQNGAYSSPYGSYGQNDYQSSSYGSYGSGQAANGGAYGGGAGAAYGGSYGAPQAAYGGAQAVAYGGYGGYGGGQSGPYGSAYGAGNYTQPQQPAYGGAYGGYGQGGNGQANGGYGGYGSSSYGQQQSSAPSVSHGGYGAYGGAYGGNNAGAPSNAHGGRHQPTGFRGGQPPSRGPYGNYGRGGRGGGQAGPWGQY</sequence>
<keyword evidence="8 13" id="KW-0269">Exonuclease</keyword>
<feature type="compositionally biased region" description="Gly residues" evidence="16">
    <location>
        <begin position="1197"/>
        <end position="1215"/>
    </location>
</feature>
<dbReference type="FunFam" id="1.25.40.1050:FF:000002">
    <property type="entry name" value="5'-3' exoribonuclease"/>
    <property type="match status" value="1"/>
</dbReference>
<dbReference type="Pfam" id="PF17846">
    <property type="entry name" value="XRN_M"/>
    <property type="match status" value="2"/>
</dbReference>
<feature type="region of interest" description="Disordered" evidence="16">
    <location>
        <begin position="554"/>
        <end position="590"/>
    </location>
</feature>
<dbReference type="GO" id="GO:0000956">
    <property type="term" value="P:nuclear-transcribed mRNA catabolic process"/>
    <property type="evidence" value="ECO:0007669"/>
    <property type="project" value="TreeGrafter"/>
</dbReference>
<keyword evidence="3" id="KW-0804">Transcription</keyword>
<evidence type="ECO:0000256" key="5">
    <source>
        <dbReference type="ARBA" id="ARBA00022664"/>
    </source>
</evidence>
<feature type="compositionally biased region" description="Basic and acidic residues" evidence="16">
    <location>
        <begin position="441"/>
        <end position="477"/>
    </location>
</feature>
<evidence type="ECO:0000256" key="10">
    <source>
        <dbReference type="ARBA" id="ARBA00023242"/>
    </source>
</evidence>
<comment type="subunit">
    <text evidence="12">Interacts with RAI1; the interaction is direct, stabilizes RAT1 protein structure and may stimulate its exoribonuclease activity. The interaction also stimulates RAI1 pyrophosphohydrolase activity, probably by recruiting it to mRNA substrates.</text>
</comment>
<keyword evidence="9 15" id="KW-0175">Coiled coil</keyword>
<dbReference type="GO" id="GO:0006364">
    <property type="term" value="P:rRNA processing"/>
    <property type="evidence" value="ECO:0007669"/>
    <property type="project" value="UniProtKB-KW"/>
</dbReference>
<dbReference type="InterPro" id="IPR004859">
    <property type="entry name" value="Xrn1_N"/>
</dbReference>
<evidence type="ECO:0000256" key="2">
    <source>
        <dbReference type="ARBA" id="ARBA00006994"/>
    </source>
</evidence>
<dbReference type="PROSITE" id="PS50158">
    <property type="entry name" value="ZF_CCHC"/>
    <property type="match status" value="1"/>
</dbReference>
<keyword evidence="5 13" id="KW-0507">mRNA processing</keyword>
<feature type="region of interest" description="Disordered" evidence="16">
    <location>
        <begin position="1170"/>
        <end position="1215"/>
    </location>
</feature>
<dbReference type="STRING" id="401625.A0A0P1BF07"/>
<keyword evidence="3" id="KW-0805">Transcription regulation</keyword>
<dbReference type="PIRSF" id="PIRSF037239">
    <property type="entry name" value="Exonuclease_Xrn2"/>
    <property type="match status" value="1"/>
</dbReference>
<evidence type="ECO:0000313" key="19">
    <source>
        <dbReference type="Proteomes" id="UP000054845"/>
    </source>
</evidence>
<evidence type="ECO:0000256" key="6">
    <source>
        <dbReference type="ARBA" id="ARBA00022722"/>
    </source>
</evidence>
<dbReference type="InterPro" id="IPR001878">
    <property type="entry name" value="Znf_CCHC"/>
</dbReference>
<evidence type="ECO:0000256" key="16">
    <source>
        <dbReference type="SAM" id="MobiDB-lite"/>
    </source>
</evidence>
<keyword evidence="10" id="KW-0539">Nucleus</keyword>
<keyword evidence="3" id="KW-0806">Transcription termination</keyword>
<comment type="function">
    <text evidence="13">Possesses 5'-&gt;3' exoribonuclease activity. May promote termination of transcription by RNA polymerase II.</text>
</comment>
<proteinExistence type="inferred from homology"/>
<dbReference type="GO" id="GO:0008270">
    <property type="term" value="F:zinc ion binding"/>
    <property type="evidence" value="ECO:0007669"/>
    <property type="project" value="UniProtKB-KW"/>
</dbReference>
<accession>A0A0P1BF07</accession>
<feature type="domain" description="CCHC-type" evidence="17">
    <location>
        <begin position="285"/>
        <end position="298"/>
    </location>
</feature>
<keyword evidence="14" id="KW-0479">Metal-binding</keyword>
<evidence type="ECO:0000256" key="4">
    <source>
        <dbReference type="ARBA" id="ARBA00022552"/>
    </source>
</evidence>
<evidence type="ECO:0000256" key="8">
    <source>
        <dbReference type="ARBA" id="ARBA00022839"/>
    </source>
</evidence>
<dbReference type="CDD" id="cd18673">
    <property type="entry name" value="PIN_XRN1-2-like"/>
    <property type="match status" value="1"/>
</dbReference>
<dbReference type="Proteomes" id="UP000054845">
    <property type="component" value="Unassembled WGS sequence"/>
</dbReference>
<feature type="compositionally biased region" description="Basic and acidic residues" evidence="16">
    <location>
        <begin position="34"/>
        <end position="47"/>
    </location>
</feature>
<comment type="similarity">
    <text evidence="2 13">Belongs to the 5'-3' exonuclease family. XRN2/RAT1 subfamily.</text>
</comment>
<keyword evidence="14" id="KW-0862">Zinc</keyword>
<organism evidence="18 19">
    <name type="scientific">Ceraceosorus bombacis</name>
    <dbReference type="NCBI Taxonomy" id="401625"/>
    <lineage>
        <taxon>Eukaryota</taxon>
        <taxon>Fungi</taxon>
        <taxon>Dikarya</taxon>
        <taxon>Basidiomycota</taxon>
        <taxon>Ustilaginomycotina</taxon>
        <taxon>Exobasidiomycetes</taxon>
        <taxon>Ceraceosorales</taxon>
        <taxon>Ceraceosoraceae</taxon>
        <taxon>Ceraceosorus</taxon>
    </lineage>
</organism>
<feature type="region of interest" description="Disordered" evidence="16">
    <location>
        <begin position="946"/>
        <end position="1016"/>
    </location>
</feature>
<dbReference type="Gene3D" id="3.40.50.12390">
    <property type="match status" value="2"/>
</dbReference>
<keyword evidence="19" id="KW-1185">Reference proteome</keyword>
<evidence type="ECO:0000256" key="11">
    <source>
        <dbReference type="ARBA" id="ARBA00046137"/>
    </source>
</evidence>
<comment type="function">
    <text evidence="11">Possesses 5'-&gt;3' exoribonuclease activity. Required for the processing of nuclear mRNA and rRNA precursors. May promote the termination of transcription by RNA polymerase II. Essential for vegetative cell growth and chromosome segregation.</text>
</comment>
<dbReference type="GO" id="GO:0006353">
    <property type="term" value="P:DNA-templated transcription termination"/>
    <property type="evidence" value="ECO:0007669"/>
    <property type="project" value="UniProtKB-KW"/>
</dbReference>
<dbReference type="EMBL" id="CCYA01000243">
    <property type="protein sequence ID" value="CEH14476.1"/>
    <property type="molecule type" value="Genomic_DNA"/>
</dbReference>
<protein>
    <recommendedName>
        <fullName evidence="13">5'-3' exoribonuclease</fullName>
        <ecNumber evidence="13">3.1.13.-</ecNumber>
    </recommendedName>
</protein>
<feature type="region of interest" description="Disordered" evidence="16">
    <location>
        <begin position="441"/>
        <end position="499"/>
    </location>
</feature>
<keyword evidence="7 13" id="KW-0378">Hydrolase</keyword>
<feature type="region of interest" description="Disordered" evidence="16">
    <location>
        <begin position="25"/>
        <end position="55"/>
    </location>
</feature>
<evidence type="ECO:0000256" key="15">
    <source>
        <dbReference type="SAM" id="Coils"/>
    </source>
</evidence>
<evidence type="ECO:0000313" key="18">
    <source>
        <dbReference type="EMBL" id="CEH14476.1"/>
    </source>
</evidence>
<feature type="compositionally biased region" description="Basic and acidic residues" evidence="16">
    <location>
        <begin position="960"/>
        <end position="976"/>
    </location>
</feature>
<dbReference type="GO" id="GO:0003723">
    <property type="term" value="F:RNA binding"/>
    <property type="evidence" value="ECO:0007669"/>
    <property type="project" value="TreeGrafter"/>
</dbReference>
<dbReference type="InterPro" id="IPR017151">
    <property type="entry name" value="Xrn2/3/4"/>
</dbReference>
<dbReference type="GO" id="GO:0004534">
    <property type="term" value="F:5'-3' RNA exonuclease activity"/>
    <property type="evidence" value="ECO:0007669"/>
    <property type="project" value="UniProtKB-UniRule"/>
</dbReference>
<evidence type="ECO:0000256" key="12">
    <source>
        <dbReference type="ARBA" id="ARBA00046943"/>
    </source>
</evidence>
<dbReference type="Pfam" id="PF03159">
    <property type="entry name" value="XRN_N"/>
    <property type="match status" value="1"/>
</dbReference>
<dbReference type="Gene3D" id="1.25.40.1050">
    <property type="match status" value="1"/>
</dbReference>
<dbReference type="AlphaFoldDB" id="A0A0P1BF07"/>
<dbReference type="EC" id="3.1.13.-" evidence="13"/>
<evidence type="ECO:0000259" key="17">
    <source>
        <dbReference type="PROSITE" id="PS50158"/>
    </source>
</evidence>
<dbReference type="GO" id="GO:0006397">
    <property type="term" value="P:mRNA processing"/>
    <property type="evidence" value="ECO:0007669"/>
    <property type="project" value="UniProtKB-UniRule"/>
</dbReference>
<evidence type="ECO:0000256" key="13">
    <source>
        <dbReference type="PIRNR" id="PIRNR037239"/>
    </source>
</evidence>
<dbReference type="InterPro" id="IPR041412">
    <property type="entry name" value="Xrn1_helical"/>
</dbReference>
<dbReference type="FunFam" id="3.40.50.12390:FF:000003">
    <property type="entry name" value="5'-3' exoribonuclease"/>
    <property type="match status" value="1"/>
</dbReference>
<dbReference type="OrthoDB" id="372487at2759"/>
<feature type="coiled-coil region" evidence="15">
    <location>
        <begin position="127"/>
        <end position="158"/>
    </location>
</feature>
<keyword evidence="14" id="KW-0863">Zinc-finger</keyword>
<evidence type="ECO:0000256" key="9">
    <source>
        <dbReference type="ARBA" id="ARBA00023054"/>
    </source>
</evidence>
<evidence type="ECO:0000256" key="7">
    <source>
        <dbReference type="ARBA" id="ARBA00022801"/>
    </source>
</evidence>
<evidence type="ECO:0000256" key="1">
    <source>
        <dbReference type="ARBA" id="ARBA00004123"/>
    </source>
</evidence>
<evidence type="ECO:0000256" key="14">
    <source>
        <dbReference type="PROSITE-ProRule" id="PRU00047"/>
    </source>
</evidence>
<keyword evidence="4" id="KW-0698">rRNA processing</keyword>
<keyword evidence="6 13" id="KW-0540">Nuclease</keyword>
<evidence type="ECO:0000256" key="3">
    <source>
        <dbReference type="ARBA" id="ARBA00022472"/>
    </source>
</evidence>
<comment type="subcellular location">
    <subcellularLocation>
        <location evidence="1">Nucleus</location>
    </subcellularLocation>
</comment>
<name>A0A0P1BF07_9BASI</name>
<dbReference type="InterPro" id="IPR027073">
    <property type="entry name" value="5_3_exoribonuclease"/>
</dbReference>
<reference evidence="19" key="1">
    <citation type="submission" date="2014-09" db="EMBL/GenBank/DDBJ databases">
        <authorList>
            <person name="Sharma Rahul"/>
            <person name="Thines Marco"/>
        </authorList>
    </citation>
    <scope>NUCLEOTIDE SEQUENCE [LARGE SCALE GENOMIC DNA]</scope>
</reference>